<evidence type="ECO:0000256" key="1">
    <source>
        <dbReference type="ARBA" id="ARBA00007137"/>
    </source>
</evidence>
<accession>Q98L24</accession>
<proteinExistence type="inferred from homology"/>
<dbReference type="InterPro" id="IPR010426">
    <property type="entry name" value="MTTB_MeTrfase"/>
</dbReference>
<protein>
    <submittedName>
        <fullName evidence="4">Mlr1212 protein</fullName>
    </submittedName>
</protein>
<dbReference type="GO" id="GO:0008168">
    <property type="term" value="F:methyltransferase activity"/>
    <property type="evidence" value="ECO:0007669"/>
    <property type="project" value="UniProtKB-KW"/>
</dbReference>
<evidence type="ECO:0000256" key="3">
    <source>
        <dbReference type="ARBA" id="ARBA00022679"/>
    </source>
</evidence>
<dbReference type="Proteomes" id="UP000000552">
    <property type="component" value="Chromosome"/>
</dbReference>
<dbReference type="EMBL" id="BA000012">
    <property type="protein sequence ID" value="BAB48639.1"/>
    <property type="molecule type" value="Genomic_DNA"/>
</dbReference>
<sequence length="1299" mass="143425">MPAMRLAGFTSYWFDQRKGRAGRGIRLHQQSRTDRLTPTGRGLNEGLARFLATLRKIPGNRAFLAIDIRLQPLVIDGNPVIVRGSLADRPAPGAELVVVEDVKHVHGIGRGKRLVAFHDHQILVVFVGRLVTKVVAAGDDGGVVLHRIDDNDLVVHDRMADGQHLRLEIARDRGAGQVRRADDGDIRRFPDLLRIDERSLAILIRLVSDRILGRRDIVGHGGFIADRALHDQIRIGLRRRDGLVDNRVFAKQRRIEHQEQHRPLRRLDTGKDIFEIHRPHRNVLLVAVGVVRREPHRHAVQRRRGAVERIWHVVLLAERHTLRLRDVPGGGFAGWLRKHVRLHALPIVIEDLGHRGIVTDEGIVGLAANACRGPVGASGHHRLRFALGIAVDGKLVVADMVVVEEAVRHHHTRIVQTLPVRCIAGVPSLGLVILARIGKDNLDDILRGDDGVAQFVITKLVEGKPDRACLGLGPFQKAGQDIRHVAMQIGAYLAGPVLQDRSDLLALPDLDAGLLQRMRHPLRRQHTIGEGNARLAEHLTQIDRRTDRALAEITERARRAGVGGFAVNDLIRAHRHRIEAWLHVTDRAHPVGDHFAIRPNVDAVAPAPHGKIAPECLLHRPDAGVLRNPSRIALPFERHPGCQAALLAGVGIEANDLETEATRDHSFKIPGKERDFVVCRGTHFDDVRHGCPSKKYSTHKYVRSKRQYCNVPTSFPSAAFRRRSARRSGQGDAAATRLPFRHVASLALVVAASAMAGGPPVHYAARYSHRTRTIMTAALNPLETALAPDRARRGGRAGKRAGGSTAFEQPAFRQLKNPLAPTRLVSDDELESIHLASLRVLREIGVDVLHDEARRIMKAHGADVRERSERVRFDGDMILDLISNCPSEFTIHARNPAHNVRFGGNNVILSMMASAPNCSDIDRGRRPGNQADYRNFLRLAQMHNILNCTGGYPVEPTDIHPSVRHLECIRDLATLTDKVFHIYSLGKERNVDGIEIARIARGISHEQLLEEPSAFTIINTNSPLKLDVPMMEGIIQMSSKGQVVVVTPFTLSGAMAPVTIAGALVQQNAEALSGIAFAQMVRKGAPVGYGGFTSNVDMKSGSPAFGTPEYMKAQLVGGQLARRYNIPYRTSNTCAANTVDAQAAYESVFSLWGAIQGGGNLMMHGAGWLEGGLRCSYEKTILDIDLLQMVAEFLTPLDLSEEALGFDAIQSVGPGGHFFGTQHTQDRYKTAFYSPIISDWRNFETWAEAGSPTAMEKANKVWKERLASYEEPYMDPAIREELNDFVQKRTAEGGAPTDF</sequence>
<dbReference type="GO" id="GO:0032259">
    <property type="term" value="P:methylation"/>
    <property type="evidence" value="ECO:0007669"/>
    <property type="project" value="UniProtKB-KW"/>
</dbReference>
<dbReference type="GO" id="GO:0015948">
    <property type="term" value="P:methanogenesis"/>
    <property type="evidence" value="ECO:0007669"/>
    <property type="project" value="InterPro"/>
</dbReference>
<dbReference type="Gene3D" id="3.20.20.480">
    <property type="entry name" value="Trimethylamine methyltransferase-like"/>
    <property type="match status" value="1"/>
</dbReference>
<evidence type="ECO:0000256" key="2">
    <source>
        <dbReference type="ARBA" id="ARBA00022603"/>
    </source>
</evidence>
<dbReference type="KEGG" id="mlo:mlr1212"/>
<comment type="similarity">
    <text evidence="1">Belongs to the trimethylamine methyltransferase family.</text>
</comment>
<reference evidence="4 5" key="1">
    <citation type="journal article" date="2000" name="DNA Res.">
        <title>Complete genome structure of the nitrogen-fixing symbiotic bacterium Mesorhizobium loti.</title>
        <authorList>
            <person name="Kaneko T."/>
            <person name="Nakamura Y."/>
            <person name="Sato S."/>
            <person name="Asamizu E."/>
            <person name="Kato T."/>
            <person name="Sasamoto S."/>
            <person name="Watanabe A."/>
            <person name="Idesawa K."/>
            <person name="Ishikawa A."/>
            <person name="Kawashima K."/>
            <person name="Kimura T."/>
            <person name="Kishida Y."/>
            <person name="Kiyokawa C."/>
            <person name="Kohara M."/>
            <person name="Matsumoto M."/>
            <person name="Matsuno A."/>
            <person name="Mochizuki Y."/>
            <person name="Nakayama S."/>
            <person name="Nakazaki N."/>
            <person name="Shimpo S."/>
            <person name="Sugimoto M."/>
            <person name="Takeuchi C."/>
            <person name="Yamada M."/>
            <person name="Tabata S."/>
        </authorList>
    </citation>
    <scope>NUCLEOTIDE SEQUENCE [LARGE SCALE GENOMIC DNA]</scope>
    <source>
        <strain evidence="5">LMG 29417 / CECT 9101 / MAFF 303099</strain>
    </source>
</reference>
<dbReference type="Pfam" id="PF06253">
    <property type="entry name" value="MTTB"/>
    <property type="match status" value="1"/>
</dbReference>
<evidence type="ECO:0000313" key="5">
    <source>
        <dbReference type="Proteomes" id="UP000000552"/>
    </source>
</evidence>
<keyword evidence="2" id="KW-0489">Methyltransferase</keyword>
<gene>
    <name evidence="4" type="ordered locus">mlr1212</name>
</gene>
<dbReference type="HOGENOM" id="CLU_261601_0_0_5"/>
<keyword evidence="3" id="KW-0808">Transferase</keyword>
<name>Q98L24_RHILO</name>
<dbReference type="InterPro" id="IPR038601">
    <property type="entry name" value="MttB-like_sf"/>
</dbReference>
<evidence type="ECO:0000313" key="4">
    <source>
        <dbReference type="EMBL" id="BAB48639.1"/>
    </source>
</evidence>
<dbReference type="eggNOG" id="COG5598">
    <property type="taxonomic scope" value="Bacteria"/>
</dbReference>
<organism evidence="4 5">
    <name type="scientific">Mesorhizobium japonicum (strain LMG 29417 / CECT 9101 / MAFF 303099)</name>
    <name type="common">Mesorhizobium loti (strain MAFF 303099)</name>
    <dbReference type="NCBI Taxonomy" id="266835"/>
    <lineage>
        <taxon>Bacteria</taxon>
        <taxon>Pseudomonadati</taxon>
        <taxon>Pseudomonadota</taxon>
        <taxon>Alphaproteobacteria</taxon>
        <taxon>Hyphomicrobiales</taxon>
        <taxon>Phyllobacteriaceae</taxon>
        <taxon>Mesorhizobium</taxon>
    </lineage>
</organism>